<dbReference type="PROSITE" id="PS00463">
    <property type="entry name" value="ZN2_CY6_FUNGAL_1"/>
    <property type="match status" value="1"/>
</dbReference>
<accession>A0A6G1IYZ2</accession>
<dbReference type="GO" id="GO:0005634">
    <property type="term" value="C:nucleus"/>
    <property type="evidence" value="ECO:0007669"/>
    <property type="project" value="UniProtKB-SubCell"/>
</dbReference>
<dbReference type="InterPro" id="IPR001138">
    <property type="entry name" value="Zn2Cys6_DnaBD"/>
</dbReference>
<keyword evidence="7" id="KW-1185">Reference proteome</keyword>
<feature type="compositionally biased region" description="Polar residues" evidence="4">
    <location>
        <begin position="733"/>
        <end position="743"/>
    </location>
</feature>
<dbReference type="GO" id="GO:0000981">
    <property type="term" value="F:DNA-binding transcription factor activity, RNA polymerase II-specific"/>
    <property type="evidence" value="ECO:0007669"/>
    <property type="project" value="InterPro"/>
</dbReference>
<evidence type="ECO:0000313" key="7">
    <source>
        <dbReference type="Proteomes" id="UP000799291"/>
    </source>
</evidence>
<name>A0A6G1IYZ2_9PLEO</name>
<evidence type="ECO:0000256" key="4">
    <source>
        <dbReference type="SAM" id="MobiDB-lite"/>
    </source>
</evidence>
<evidence type="ECO:0000256" key="3">
    <source>
        <dbReference type="ARBA" id="ARBA00023242"/>
    </source>
</evidence>
<evidence type="ECO:0000313" key="6">
    <source>
        <dbReference type="EMBL" id="KAF2683325.1"/>
    </source>
</evidence>
<dbReference type="Pfam" id="PF00172">
    <property type="entry name" value="Zn_clus"/>
    <property type="match status" value="1"/>
</dbReference>
<dbReference type="AlphaFoldDB" id="A0A6G1IYZ2"/>
<dbReference type="PANTHER" id="PTHR31001">
    <property type="entry name" value="UNCHARACTERIZED TRANSCRIPTIONAL REGULATORY PROTEIN"/>
    <property type="match status" value="1"/>
</dbReference>
<reference evidence="6" key="1">
    <citation type="journal article" date="2020" name="Stud. Mycol.">
        <title>101 Dothideomycetes genomes: a test case for predicting lifestyles and emergence of pathogens.</title>
        <authorList>
            <person name="Haridas S."/>
            <person name="Albert R."/>
            <person name="Binder M."/>
            <person name="Bloem J."/>
            <person name="Labutti K."/>
            <person name="Salamov A."/>
            <person name="Andreopoulos B."/>
            <person name="Baker S."/>
            <person name="Barry K."/>
            <person name="Bills G."/>
            <person name="Bluhm B."/>
            <person name="Cannon C."/>
            <person name="Castanera R."/>
            <person name="Culley D."/>
            <person name="Daum C."/>
            <person name="Ezra D."/>
            <person name="Gonzalez J."/>
            <person name="Henrissat B."/>
            <person name="Kuo A."/>
            <person name="Liang C."/>
            <person name="Lipzen A."/>
            <person name="Lutzoni F."/>
            <person name="Magnuson J."/>
            <person name="Mondo S."/>
            <person name="Nolan M."/>
            <person name="Ohm R."/>
            <person name="Pangilinan J."/>
            <person name="Park H.-J."/>
            <person name="Ramirez L."/>
            <person name="Alfaro M."/>
            <person name="Sun H."/>
            <person name="Tritt A."/>
            <person name="Yoshinaga Y."/>
            <person name="Zwiers L.-H."/>
            <person name="Turgeon B."/>
            <person name="Goodwin S."/>
            <person name="Spatafora J."/>
            <person name="Crous P."/>
            <person name="Grigoriev I."/>
        </authorList>
    </citation>
    <scope>NUCLEOTIDE SEQUENCE</scope>
    <source>
        <strain evidence="6">CBS 122367</strain>
    </source>
</reference>
<dbReference type="PROSITE" id="PS50048">
    <property type="entry name" value="ZN2_CY6_FUNGAL_2"/>
    <property type="match status" value="1"/>
</dbReference>
<evidence type="ECO:0000256" key="1">
    <source>
        <dbReference type="ARBA" id="ARBA00004123"/>
    </source>
</evidence>
<feature type="compositionally biased region" description="Polar residues" evidence="4">
    <location>
        <begin position="854"/>
        <end position="868"/>
    </location>
</feature>
<dbReference type="EMBL" id="MU005584">
    <property type="protein sequence ID" value="KAF2683325.1"/>
    <property type="molecule type" value="Genomic_DNA"/>
</dbReference>
<dbReference type="InterPro" id="IPR007219">
    <property type="entry name" value="XnlR_reg_dom"/>
</dbReference>
<organism evidence="6 7">
    <name type="scientific">Lentithecium fluviatile CBS 122367</name>
    <dbReference type="NCBI Taxonomy" id="1168545"/>
    <lineage>
        <taxon>Eukaryota</taxon>
        <taxon>Fungi</taxon>
        <taxon>Dikarya</taxon>
        <taxon>Ascomycota</taxon>
        <taxon>Pezizomycotina</taxon>
        <taxon>Dothideomycetes</taxon>
        <taxon>Pleosporomycetidae</taxon>
        <taxon>Pleosporales</taxon>
        <taxon>Massarineae</taxon>
        <taxon>Lentitheciaceae</taxon>
        <taxon>Lentithecium</taxon>
    </lineage>
</organism>
<dbReference type="GO" id="GO:0003677">
    <property type="term" value="F:DNA binding"/>
    <property type="evidence" value="ECO:0007669"/>
    <property type="project" value="InterPro"/>
</dbReference>
<dbReference type="SUPFAM" id="SSF57701">
    <property type="entry name" value="Zn2/Cys6 DNA-binding domain"/>
    <property type="match status" value="1"/>
</dbReference>
<dbReference type="Pfam" id="PF04082">
    <property type="entry name" value="Fungal_trans"/>
    <property type="match status" value="1"/>
</dbReference>
<keyword evidence="3" id="KW-0539">Nucleus</keyword>
<protein>
    <recommendedName>
        <fullName evidence="5">Zn(2)-C6 fungal-type domain-containing protein</fullName>
    </recommendedName>
</protein>
<dbReference type="InterPro" id="IPR050613">
    <property type="entry name" value="Sec_Metabolite_Reg"/>
</dbReference>
<dbReference type="SMART" id="SM00906">
    <property type="entry name" value="Fungal_trans"/>
    <property type="match status" value="1"/>
</dbReference>
<evidence type="ECO:0000259" key="5">
    <source>
        <dbReference type="PROSITE" id="PS50048"/>
    </source>
</evidence>
<evidence type="ECO:0000256" key="2">
    <source>
        <dbReference type="ARBA" id="ARBA00022723"/>
    </source>
</evidence>
<dbReference type="GO" id="GO:0008270">
    <property type="term" value="F:zinc ion binding"/>
    <property type="evidence" value="ECO:0007669"/>
    <property type="project" value="InterPro"/>
</dbReference>
<feature type="region of interest" description="Disordered" evidence="4">
    <location>
        <begin position="829"/>
        <end position="887"/>
    </location>
</feature>
<feature type="domain" description="Zn(2)-C6 fungal-type" evidence="5">
    <location>
        <begin position="22"/>
        <end position="50"/>
    </location>
</feature>
<feature type="region of interest" description="Disordered" evidence="4">
    <location>
        <begin position="765"/>
        <end position="784"/>
    </location>
</feature>
<dbReference type="InterPro" id="IPR036864">
    <property type="entry name" value="Zn2-C6_fun-type_DNA-bd_sf"/>
</dbReference>
<dbReference type="Proteomes" id="UP000799291">
    <property type="component" value="Unassembled WGS sequence"/>
</dbReference>
<dbReference type="Gene3D" id="4.10.240.10">
    <property type="entry name" value="Zn(2)-C6 fungal-type DNA-binding domain"/>
    <property type="match status" value="1"/>
</dbReference>
<dbReference type="GO" id="GO:0006351">
    <property type="term" value="P:DNA-templated transcription"/>
    <property type="evidence" value="ECO:0007669"/>
    <property type="project" value="InterPro"/>
</dbReference>
<feature type="compositionally biased region" description="Basic and acidic residues" evidence="4">
    <location>
        <begin position="67"/>
        <end position="101"/>
    </location>
</feature>
<gene>
    <name evidence="6" type="ORF">K458DRAFT_404892</name>
</gene>
<dbReference type="SMART" id="SM00066">
    <property type="entry name" value="GAL4"/>
    <property type="match status" value="1"/>
</dbReference>
<feature type="region of interest" description="Disordered" evidence="4">
    <location>
        <begin position="710"/>
        <end position="760"/>
    </location>
</feature>
<comment type="subcellular location">
    <subcellularLocation>
        <location evidence="1">Nucleus</location>
    </subcellularLocation>
</comment>
<dbReference type="CDD" id="cd12148">
    <property type="entry name" value="fungal_TF_MHR"/>
    <property type="match status" value="1"/>
</dbReference>
<feature type="region of interest" description="Disordered" evidence="4">
    <location>
        <begin position="55"/>
        <end position="113"/>
    </location>
</feature>
<dbReference type="CDD" id="cd00067">
    <property type="entry name" value="GAL4"/>
    <property type="match status" value="1"/>
</dbReference>
<sequence length="887" mass="98343">MASRYDGRADAPTITRRRHVLACARCRARRVKCDRGQPSCSNCVKVGALCQPVQQSPQHAAPPSRPGSREPVDHSRLFKLEEEVARLSREVDSKSPSREPSHSPSPLDATEGQSYVRQAGTVKGQGSTYLSPYSWAAAAEEVIQLESILGAGINEHGGQGTRDSVHEDVLPMVDDRLHEVLLGVYSQRVDPIVRILHWPNFLEKCRVFRQGTLAHARTTAAPDYPGTYATGASLEASPATAFANPATLLPQRPAHARVSLESASIGPTFAALLYAVYFAALTSMHNSANPPDLDQNVNPVTLWSTLKKEVSTRIGLVDGKYARLESVEMLQAMILYMSMEIGTSDPQLQWLQLGTSIRMAQSLGIHRDPVDFGFDAIEIETRRRIWAQICILDARLAEQLCREPTISPDSYDTILPLSVSDQHLVEILQHARMSGHGREAHPKVLQDVEHAQEHISPFSPVTFMLIEAEMARQQQQLLCFQYQPRDRVGGGSPQMTRRTVPGRRTDRAQSVNELRTRFSLRSSQGRATVAPTSTLSEDSEVISIFHDALHLATRCAALSHQYSSSPYNWYTRRIREVYSSSFLAMVLASDHPINHEDANSAWAVLDQLFTADASGNTTDSGLRDTLLGKVLEKARTRRGLQNQTPIAQHIREQTMHAPTGIYPPQVLANPVTSSSFQTSGNLFEDWDALMQEPVWSGQIPVTDANYWSSTMPANSAPATPSRRPPQPYEQRAYPQQASYQHQNFPAPPVLPSQYKPELQRHPQRHLPTINLTLTPRRTEPLPSPYITSTVMGTVTQWSPSPTPSTHAFSQSYTGEEARGHDFITSAALTPSRTWPAPQPDQLQIPRGNGRERSNSQPAYSSHTRSPSGGVTKRRSASNLNERPDGFR</sequence>
<keyword evidence="2" id="KW-0479">Metal-binding</keyword>
<dbReference type="OrthoDB" id="435881at2759"/>
<proteinExistence type="predicted"/>